<keyword evidence="2" id="KW-0812">Transmembrane</keyword>
<reference evidence="4 5" key="1">
    <citation type="submission" date="2019-03" db="EMBL/GenBank/DDBJ databases">
        <title>Sequencing the genomes of 1000 actinobacteria strains.</title>
        <authorList>
            <person name="Klenk H.-P."/>
        </authorList>
    </citation>
    <scope>NUCLEOTIDE SEQUENCE [LARGE SCALE GENOMIC DNA]</scope>
    <source>
        <strain evidence="4 5">DSM 18936</strain>
    </source>
</reference>
<feature type="compositionally biased region" description="Basic and acidic residues" evidence="1">
    <location>
        <begin position="201"/>
        <end position="213"/>
    </location>
</feature>
<feature type="chain" id="PRO_5039685134" evidence="3">
    <location>
        <begin position="29"/>
        <end position="648"/>
    </location>
</feature>
<dbReference type="Pfam" id="PF06101">
    <property type="entry name" value="Vps62"/>
    <property type="match status" value="1"/>
</dbReference>
<dbReference type="PANTHER" id="PTHR48174">
    <property type="entry name" value="DUF946 FAMILY PROTEIN"/>
    <property type="match status" value="1"/>
</dbReference>
<dbReference type="Proteomes" id="UP000294558">
    <property type="component" value="Unassembled WGS sequence"/>
</dbReference>
<feature type="transmembrane region" description="Helical" evidence="2">
    <location>
        <begin position="356"/>
        <end position="374"/>
    </location>
</feature>
<comment type="caution">
    <text evidence="4">The sequence shown here is derived from an EMBL/GenBank/DDBJ whole genome shotgun (WGS) entry which is preliminary data.</text>
</comment>
<feature type="transmembrane region" description="Helical" evidence="2">
    <location>
        <begin position="596"/>
        <end position="622"/>
    </location>
</feature>
<dbReference type="AlphaFoldDB" id="A0A4R7I322"/>
<dbReference type="EMBL" id="SOAU01000001">
    <property type="protein sequence ID" value="TDT17981.1"/>
    <property type="molecule type" value="Genomic_DNA"/>
</dbReference>
<feature type="transmembrane region" description="Helical" evidence="2">
    <location>
        <begin position="505"/>
        <end position="527"/>
    </location>
</feature>
<protein>
    <submittedName>
        <fullName evidence="4">Uncharacterized protein DUF946</fullName>
    </submittedName>
</protein>
<evidence type="ECO:0000256" key="2">
    <source>
        <dbReference type="SAM" id="Phobius"/>
    </source>
</evidence>
<feature type="transmembrane region" description="Helical" evidence="2">
    <location>
        <begin position="395"/>
        <end position="416"/>
    </location>
</feature>
<evidence type="ECO:0000313" key="4">
    <source>
        <dbReference type="EMBL" id="TDT17981.1"/>
    </source>
</evidence>
<feature type="transmembrane region" description="Helical" evidence="2">
    <location>
        <begin position="451"/>
        <end position="474"/>
    </location>
</feature>
<feature type="region of interest" description="Disordered" evidence="1">
    <location>
        <begin position="194"/>
        <end position="213"/>
    </location>
</feature>
<accession>A0A4R7I322</accession>
<feature type="signal peptide" evidence="3">
    <location>
        <begin position="1"/>
        <end position="28"/>
    </location>
</feature>
<keyword evidence="2" id="KW-0472">Membrane</keyword>
<feature type="transmembrane region" description="Helical" evidence="2">
    <location>
        <begin position="422"/>
        <end position="444"/>
    </location>
</feature>
<evidence type="ECO:0000256" key="1">
    <source>
        <dbReference type="SAM" id="MobiDB-lite"/>
    </source>
</evidence>
<organism evidence="4 5">
    <name type="scientific">Ilumatobacter fluminis</name>
    <dbReference type="NCBI Taxonomy" id="467091"/>
    <lineage>
        <taxon>Bacteria</taxon>
        <taxon>Bacillati</taxon>
        <taxon>Actinomycetota</taxon>
        <taxon>Acidimicrobiia</taxon>
        <taxon>Acidimicrobiales</taxon>
        <taxon>Ilumatobacteraceae</taxon>
        <taxon>Ilumatobacter</taxon>
    </lineage>
</organism>
<keyword evidence="3" id="KW-0732">Signal</keyword>
<keyword evidence="5" id="KW-1185">Reference proteome</keyword>
<evidence type="ECO:0000313" key="5">
    <source>
        <dbReference type="Proteomes" id="UP000294558"/>
    </source>
</evidence>
<gene>
    <name evidence="4" type="ORF">BDK89_3595</name>
</gene>
<sequence>MRRRSWRAALAATIASIAVLGVGAPAAAGTPEPADDAAQQLADRFAPVIMLKEQEEECDPAGEPYAPASVDIVLDNPEIALRQVGGGNPTVMRGPSAGDLLGLGEGFFLDFPGSSLEPGCIYQRDFDKYTDDYPPTVYAHVVQQPDVPDRVFVQYWIYWYYNDWNNKHESDWEGITVVFDATSVEDALASEPIAVGYSQHEGGERADWDDDKLSREGDRPVVYSSAGSHASYFQDAIYLGRGASEGFGCDDTTGPSERVDPTVVVLPDSVDDPSDPLAWVSYEGRWGERQSGAFNGPTGPSVKDRWLEPAPWFDDLRPSSVVIPAGNTSANEIIDVFCGVVEWGSGQLIAFTVSPLRLILSAVVVFFVAKFLLGRTDWSRVPTSPIVRRRRAGQILRTALGIYGEAPLIFIMFGLVYIPAAFVTGILAALIQLVPGVSALLSLAQGATGTSLVMAAFVGSIANVAAFVVINAIVAEYLDGPERGLESAIEAIRSTWQRRRSLFGAFGRSFAIVFVLLASFVGIPWGIRQLVRYQFVGQAVAYDDLDAAAALDRSSSLVRGRWLHTALVIALLNGAVALMSLVVGLLILLVATGLPLWVFAAVASLVSALTVPIAGIAMTLLYGDAIAEHESGDTVDVSDDVDAGTVPA</sequence>
<keyword evidence="2" id="KW-1133">Transmembrane helix</keyword>
<dbReference type="InterPro" id="IPR009291">
    <property type="entry name" value="Vps62"/>
</dbReference>
<dbReference type="PANTHER" id="PTHR48174:SF5">
    <property type="entry name" value="VACUOLAR PROTEIN SORTING-ASSOCIATED PROTEIN 62"/>
    <property type="match status" value="1"/>
</dbReference>
<evidence type="ECO:0000256" key="3">
    <source>
        <dbReference type="SAM" id="SignalP"/>
    </source>
</evidence>
<dbReference type="RefSeq" id="WP_166657666.1">
    <property type="nucleotide sequence ID" value="NZ_SOAU01000001.1"/>
</dbReference>
<proteinExistence type="predicted"/>
<name>A0A4R7I322_9ACTN</name>
<feature type="transmembrane region" description="Helical" evidence="2">
    <location>
        <begin position="562"/>
        <end position="590"/>
    </location>
</feature>